<evidence type="ECO:0000313" key="3">
    <source>
        <dbReference type="Proteomes" id="UP000000557"/>
    </source>
</evidence>
<dbReference type="PhylomeDB" id="Q7NER7"/>
<dbReference type="KEGG" id="gvi:glr3811"/>
<evidence type="ECO:0000313" key="2">
    <source>
        <dbReference type="EMBL" id="BAC91752.1"/>
    </source>
</evidence>
<sequence length="212" mass="24609">MADYYIRLMRLYREPLREVEQFIVLLKRPSVSTTIQEEYRTGRMVHRYRVVRLWEKDPVPLLQRPALLPLAALARTDSAEALLERVAERIGSIEEPGLRANTLGYAKILAGLRFSEAIIDALLREELMRESVIYQRILREGEQRGREEGREEGRAQEARNIVLRQLVRRIGTLEASEREQVEGLSVDQLERLGEALLDFNGPESLSQWLSER</sequence>
<dbReference type="HOGENOM" id="CLU_069065_3_0_3"/>
<dbReference type="PANTHER" id="PTHR34613">
    <property type="entry name" value="SLL0800 PROTEIN"/>
    <property type="match status" value="1"/>
</dbReference>
<dbReference type="Proteomes" id="UP000000557">
    <property type="component" value="Chromosome"/>
</dbReference>
<dbReference type="PANTHER" id="PTHR34613:SF1">
    <property type="entry name" value="SLL6017 PROTEIN"/>
    <property type="match status" value="1"/>
</dbReference>
<dbReference type="EnsemblBacteria" id="BAC91752">
    <property type="protein sequence ID" value="BAC91752"/>
    <property type="gene ID" value="BAC91752"/>
</dbReference>
<dbReference type="InParanoid" id="Q7NER7"/>
<proteinExistence type="predicted"/>
<dbReference type="OrthoDB" id="508261at2"/>
<dbReference type="InterPro" id="IPR025587">
    <property type="entry name" value="DUF4351"/>
</dbReference>
<feature type="domain" description="DUF4351" evidence="1">
    <location>
        <begin position="151"/>
        <end position="209"/>
    </location>
</feature>
<dbReference type="RefSeq" id="WP_011143800.1">
    <property type="nucleotide sequence ID" value="NC_005125.1"/>
</dbReference>
<dbReference type="PATRIC" id="fig|251221.4.peg.3845"/>
<name>Q7NER7_GLOVI</name>
<gene>
    <name evidence="2" type="ordered locus">glr3811</name>
</gene>
<keyword evidence="3" id="KW-1185">Reference proteome</keyword>
<organism evidence="2 3">
    <name type="scientific">Gloeobacter violaceus (strain ATCC 29082 / PCC 7421)</name>
    <dbReference type="NCBI Taxonomy" id="251221"/>
    <lineage>
        <taxon>Bacteria</taxon>
        <taxon>Bacillati</taxon>
        <taxon>Cyanobacteriota</taxon>
        <taxon>Cyanophyceae</taxon>
        <taxon>Gloeobacterales</taxon>
        <taxon>Gloeobacteraceae</taxon>
        <taxon>Gloeobacter</taxon>
    </lineage>
</organism>
<dbReference type="Pfam" id="PF14261">
    <property type="entry name" value="DUF4351"/>
    <property type="match status" value="1"/>
</dbReference>
<dbReference type="eggNOG" id="COG5464">
    <property type="taxonomic scope" value="Bacteria"/>
</dbReference>
<dbReference type="AlphaFoldDB" id="Q7NER7"/>
<reference evidence="2 3" key="2">
    <citation type="journal article" date="2003" name="DNA Res.">
        <title>Complete genome structure of Gloeobacter violaceus PCC 7421, a cyanobacterium that lacks thylakoids (supplement).</title>
        <authorList>
            <person name="Nakamura Y."/>
            <person name="Kaneko T."/>
            <person name="Sato S."/>
            <person name="Mimuro M."/>
            <person name="Miyashita H."/>
            <person name="Tsuchiya T."/>
            <person name="Sasamoto S."/>
            <person name="Watanabe A."/>
            <person name="Kawashima K."/>
            <person name="Kishida Y."/>
            <person name="Kiyokawa C."/>
            <person name="Kohara M."/>
            <person name="Matsumoto M."/>
            <person name="Matsuno A."/>
            <person name="Nakazaki N."/>
            <person name="Shimpo S."/>
            <person name="Takeuchi C."/>
            <person name="Yamada M."/>
            <person name="Tabata S."/>
        </authorList>
    </citation>
    <scope>NUCLEOTIDE SEQUENCE [LARGE SCALE GENOMIC DNA]</scope>
    <source>
        <strain evidence="3">ATCC 29082 / PCC 7421</strain>
    </source>
</reference>
<protein>
    <submittedName>
        <fullName evidence="2">Glr3811 protein</fullName>
    </submittedName>
</protein>
<accession>Q7NER7</accession>
<evidence type="ECO:0000259" key="1">
    <source>
        <dbReference type="Pfam" id="PF14261"/>
    </source>
</evidence>
<dbReference type="EMBL" id="BA000045">
    <property type="protein sequence ID" value="BAC91752.1"/>
    <property type="molecule type" value="Genomic_DNA"/>
</dbReference>
<dbReference type="STRING" id="251221.gene:10761328"/>
<reference evidence="2 3" key="1">
    <citation type="journal article" date="2003" name="DNA Res.">
        <title>Complete genome structure of Gloeobacter violaceus PCC 7421, a cyanobacterium that lacks thylakoids.</title>
        <authorList>
            <person name="Nakamura Y."/>
            <person name="Kaneko T."/>
            <person name="Sato S."/>
            <person name="Mimuro M."/>
            <person name="Miyashita H."/>
            <person name="Tsuchiya T."/>
            <person name="Sasamoto S."/>
            <person name="Watanabe A."/>
            <person name="Kawashima K."/>
            <person name="Kishida Y."/>
            <person name="Kiyokawa C."/>
            <person name="Kohara M."/>
            <person name="Matsumoto M."/>
            <person name="Matsuno A."/>
            <person name="Nakazaki N."/>
            <person name="Shimpo S."/>
            <person name="Takeuchi C."/>
            <person name="Yamada M."/>
            <person name="Tabata S."/>
        </authorList>
    </citation>
    <scope>NUCLEOTIDE SEQUENCE [LARGE SCALE GENOMIC DNA]</scope>
    <source>
        <strain evidence="3">ATCC 29082 / PCC 7421</strain>
    </source>
</reference>